<dbReference type="InterPro" id="IPR000878">
    <property type="entry name" value="4pyrrol_Mease"/>
</dbReference>
<sequence length="337" mass="35283">MAKRTGGRGQGKATRAESSGVDGDDAAEPSDQVPSSKPEPPRARSRKIGERSGDEAPAAGLYLVATPIGNLGDITERALTLLRGVDLIVCEDTRVTAKLLARYAIAARTLPYHEHNAERMRPELLRRLAEGQSIALVSDAGTPLVSDPGYKLVRAAIEAGHAVTALPGASASLTALLLSGLPPDRFFFAGFLPPRSGERRRELETMAAIPSSLIFYESANRLGESLADMAAVLGDRPAAVARELTKLHEEVRRGTLAALAAHYAQAGPPKGEIVVVAGPPLEEAASISAADLDATLRQALARMSLKDAVAAVAATTGRPRREVYARALALAGTDPAA</sequence>
<dbReference type="PROSITE" id="PS01296">
    <property type="entry name" value="RSMI"/>
    <property type="match status" value="1"/>
</dbReference>
<protein>
    <recommendedName>
        <fullName evidence="6">Ribosomal RNA small subunit methyltransferase I</fullName>
        <ecNumber evidence="6">2.1.1.198</ecNumber>
    </recommendedName>
    <alternativeName>
        <fullName evidence="6">16S rRNA 2'-O-ribose C1402 methyltransferase</fullName>
    </alternativeName>
    <alternativeName>
        <fullName evidence="6">rRNA (cytidine-2'-O-)-methyltransferase RsmI</fullName>
    </alternativeName>
</protein>
<dbReference type="InterPro" id="IPR018063">
    <property type="entry name" value="SAM_MeTrfase_RsmI_CS"/>
</dbReference>
<feature type="region of interest" description="Disordered" evidence="7">
    <location>
        <begin position="1"/>
        <end position="53"/>
    </location>
</feature>
<dbReference type="PIRSF" id="PIRSF005917">
    <property type="entry name" value="MTase_YraL"/>
    <property type="match status" value="1"/>
</dbReference>
<evidence type="ECO:0000313" key="10">
    <source>
        <dbReference type="EMBL" id="QEX25032.1"/>
    </source>
</evidence>
<dbReference type="FunFam" id="3.40.1010.10:FF:000007">
    <property type="entry name" value="Ribosomal RNA small subunit methyltransferase I"/>
    <property type="match status" value="1"/>
</dbReference>
<dbReference type="GO" id="GO:0070677">
    <property type="term" value="F:rRNA (cytosine-2'-O-)-methyltransferase activity"/>
    <property type="evidence" value="ECO:0007669"/>
    <property type="project" value="UniProtKB-UniRule"/>
</dbReference>
<dbReference type="PANTHER" id="PTHR46111">
    <property type="entry name" value="RIBOSOMAL RNA SMALL SUBUNIT METHYLTRANSFERASE I"/>
    <property type="match status" value="1"/>
</dbReference>
<keyword evidence="2 6" id="KW-0698">rRNA processing</keyword>
<dbReference type="InterPro" id="IPR008189">
    <property type="entry name" value="rRNA_ssu_MeTfrase_I"/>
</dbReference>
<feature type="domain" description="RsmI HTH" evidence="9">
    <location>
        <begin position="288"/>
        <end position="330"/>
    </location>
</feature>
<comment type="similarity">
    <text evidence="6">Belongs to the methyltransferase superfamily. RsmI family.</text>
</comment>
<dbReference type="Gene3D" id="3.30.950.10">
    <property type="entry name" value="Methyltransferase, Cobalt-precorrin-4 Transmethylase, Domain 2"/>
    <property type="match status" value="1"/>
</dbReference>
<keyword evidence="1 6" id="KW-0963">Cytoplasm</keyword>
<evidence type="ECO:0000256" key="7">
    <source>
        <dbReference type="SAM" id="MobiDB-lite"/>
    </source>
</evidence>
<gene>
    <name evidence="6 10" type="primary">rsmI</name>
    <name evidence="10" type="ORF">FRZ61_49770</name>
</gene>
<dbReference type="OrthoDB" id="9809084at2"/>
<comment type="catalytic activity">
    <reaction evidence="6">
        <text>cytidine(1402) in 16S rRNA + S-adenosyl-L-methionine = 2'-O-methylcytidine(1402) in 16S rRNA + S-adenosyl-L-homocysteine + H(+)</text>
        <dbReference type="Rhea" id="RHEA:42924"/>
        <dbReference type="Rhea" id="RHEA-COMP:10285"/>
        <dbReference type="Rhea" id="RHEA-COMP:10286"/>
        <dbReference type="ChEBI" id="CHEBI:15378"/>
        <dbReference type="ChEBI" id="CHEBI:57856"/>
        <dbReference type="ChEBI" id="CHEBI:59789"/>
        <dbReference type="ChEBI" id="CHEBI:74495"/>
        <dbReference type="ChEBI" id="CHEBI:82748"/>
        <dbReference type="EC" id="2.1.1.198"/>
    </reaction>
</comment>
<evidence type="ECO:0000256" key="3">
    <source>
        <dbReference type="ARBA" id="ARBA00022603"/>
    </source>
</evidence>
<dbReference type="InterPro" id="IPR035996">
    <property type="entry name" value="4pyrrol_Methylase_sf"/>
</dbReference>
<evidence type="ECO:0000256" key="1">
    <source>
        <dbReference type="ARBA" id="ARBA00022490"/>
    </source>
</evidence>
<dbReference type="KEGG" id="hadh:FRZ61_49770"/>
<feature type="compositionally biased region" description="Basic and acidic residues" evidence="7">
    <location>
        <begin position="39"/>
        <end position="53"/>
    </location>
</feature>
<evidence type="ECO:0000256" key="4">
    <source>
        <dbReference type="ARBA" id="ARBA00022679"/>
    </source>
</evidence>
<evidence type="ECO:0000256" key="2">
    <source>
        <dbReference type="ARBA" id="ARBA00022552"/>
    </source>
</evidence>
<dbReference type="AlphaFoldDB" id="A0A5J6N4N5"/>
<reference evidence="10 11" key="1">
    <citation type="submission" date="2019-08" db="EMBL/GenBank/DDBJ databases">
        <title>Hyperibacter terrae gen. nov., sp. nov. and Hyperibacter viscosus sp. nov., two new members in the family Rhodospirillaceae isolated from the rhizosphere of Hypericum perforatum.</title>
        <authorList>
            <person name="Noviana Z."/>
        </authorList>
    </citation>
    <scope>NUCLEOTIDE SEQUENCE [LARGE SCALE GENOMIC DNA]</scope>
    <source>
        <strain evidence="10 11">R5959</strain>
    </source>
</reference>
<keyword evidence="3 6" id="KW-0489">Methyltransferase</keyword>
<dbReference type="InterPro" id="IPR053910">
    <property type="entry name" value="RsmI_HTH"/>
</dbReference>
<comment type="subcellular location">
    <subcellularLocation>
        <location evidence="6">Cytoplasm</location>
    </subcellularLocation>
</comment>
<dbReference type="Proteomes" id="UP000325797">
    <property type="component" value="Chromosome"/>
</dbReference>
<evidence type="ECO:0000259" key="8">
    <source>
        <dbReference type="Pfam" id="PF00590"/>
    </source>
</evidence>
<dbReference type="EMBL" id="CP042582">
    <property type="protein sequence ID" value="QEX25032.1"/>
    <property type="molecule type" value="Genomic_DNA"/>
</dbReference>
<keyword evidence="5 6" id="KW-0949">S-adenosyl-L-methionine</keyword>
<evidence type="ECO:0000259" key="9">
    <source>
        <dbReference type="Pfam" id="PF23016"/>
    </source>
</evidence>
<comment type="function">
    <text evidence="6">Catalyzes the 2'-O-methylation of the ribose of cytidine 1402 (C1402) in 16S rRNA.</text>
</comment>
<dbReference type="Pfam" id="PF23016">
    <property type="entry name" value="RsmI_C"/>
    <property type="match status" value="1"/>
</dbReference>
<evidence type="ECO:0000313" key="11">
    <source>
        <dbReference type="Proteomes" id="UP000325797"/>
    </source>
</evidence>
<dbReference type="GO" id="GO:0005737">
    <property type="term" value="C:cytoplasm"/>
    <property type="evidence" value="ECO:0007669"/>
    <property type="project" value="UniProtKB-SubCell"/>
</dbReference>
<dbReference type="Pfam" id="PF00590">
    <property type="entry name" value="TP_methylase"/>
    <property type="match status" value="1"/>
</dbReference>
<evidence type="ECO:0000256" key="6">
    <source>
        <dbReference type="HAMAP-Rule" id="MF_01877"/>
    </source>
</evidence>
<dbReference type="InterPro" id="IPR014776">
    <property type="entry name" value="4pyrrole_Mease_sub2"/>
</dbReference>
<keyword evidence="11" id="KW-1185">Reference proteome</keyword>
<dbReference type="SUPFAM" id="SSF53790">
    <property type="entry name" value="Tetrapyrrole methylase"/>
    <property type="match status" value="1"/>
</dbReference>
<dbReference type="PANTHER" id="PTHR46111:SF1">
    <property type="entry name" value="RIBOSOMAL RNA SMALL SUBUNIT METHYLTRANSFERASE I"/>
    <property type="match status" value="1"/>
</dbReference>
<keyword evidence="4 6" id="KW-0808">Transferase</keyword>
<proteinExistence type="inferred from homology"/>
<evidence type="ECO:0000256" key="5">
    <source>
        <dbReference type="ARBA" id="ARBA00022691"/>
    </source>
</evidence>
<feature type="domain" description="Tetrapyrrole methylase" evidence="8">
    <location>
        <begin position="61"/>
        <end position="259"/>
    </location>
</feature>
<name>A0A5J6N4N5_9PROT</name>
<accession>A0A5J6N4N5</accession>
<dbReference type="HAMAP" id="MF_01877">
    <property type="entry name" value="16SrRNA_methyltr_I"/>
    <property type="match status" value="1"/>
</dbReference>
<organism evidence="10 11">
    <name type="scientific">Hypericibacter adhaerens</name>
    <dbReference type="NCBI Taxonomy" id="2602016"/>
    <lineage>
        <taxon>Bacteria</taxon>
        <taxon>Pseudomonadati</taxon>
        <taxon>Pseudomonadota</taxon>
        <taxon>Alphaproteobacteria</taxon>
        <taxon>Rhodospirillales</taxon>
        <taxon>Dongiaceae</taxon>
        <taxon>Hypericibacter</taxon>
    </lineage>
</organism>
<dbReference type="InterPro" id="IPR014777">
    <property type="entry name" value="4pyrrole_Mease_sub1"/>
</dbReference>
<dbReference type="Gene3D" id="3.40.1010.10">
    <property type="entry name" value="Cobalt-precorrin-4 Transmethylase, Domain 1"/>
    <property type="match status" value="1"/>
</dbReference>
<dbReference type="FunFam" id="3.30.950.10:FF:000002">
    <property type="entry name" value="Ribosomal RNA small subunit methyltransferase I"/>
    <property type="match status" value="1"/>
</dbReference>
<dbReference type="CDD" id="cd11648">
    <property type="entry name" value="RsmI"/>
    <property type="match status" value="1"/>
</dbReference>
<dbReference type="NCBIfam" id="TIGR00096">
    <property type="entry name" value="16S rRNA (cytidine(1402)-2'-O)-methyltransferase"/>
    <property type="match status" value="1"/>
</dbReference>
<dbReference type="EC" id="2.1.1.198" evidence="6"/>